<dbReference type="Proteomes" id="UP000248333">
    <property type="component" value="Unassembled WGS sequence"/>
</dbReference>
<dbReference type="InterPro" id="IPR016166">
    <property type="entry name" value="FAD-bd_PCMH"/>
</dbReference>
<keyword evidence="5" id="KW-0560">Oxidoreductase</keyword>
<evidence type="ECO:0000256" key="1">
    <source>
        <dbReference type="ARBA" id="ARBA00001974"/>
    </source>
</evidence>
<dbReference type="Pfam" id="PF01565">
    <property type="entry name" value="FAD_binding_4"/>
    <property type="match status" value="1"/>
</dbReference>
<comment type="caution">
    <text evidence="7">The sequence shown here is derived from an EMBL/GenBank/DDBJ whole genome shotgun (WGS) entry which is preliminary data.</text>
</comment>
<reference evidence="7 8" key="1">
    <citation type="submission" date="2018-03" db="EMBL/GenBank/DDBJ databases">
        <title>Bioinformatic expansion and discovery of thiopeptide antibiotics.</title>
        <authorList>
            <person name="Schwalen C.J."/>
            <person name="Hudson G.A."/>
            <person name="Mitchell D.A."/>
        </authorList>
    </citation>
    <scope>NUCLEOTIDE SEQUENCE [LARGE SCALE GENOMIC DNA]</scope>
    <source>
        <strain evidence="7 8">NRRL 8041</strain>
    </source>
</reference>
<name>A0A318NBA6_9ACTN</name>
<protein>
    <submittedName>
        <fullName evidence="7">FAD-linked oxidase</fullName>
    </submittedName>
</protein>
<evidence type="ECO:0000256" key="3">
    <source>
        <dbReference type="ARBA" id="ARBA00022630"/>
    </source>
</evidence>
<dbReference type="Gene3D" id="3.40.462.20">
    <property type="match status" value="1"/>
</dbReference>
<proteinExistence type="inferred from homology"/>
<evidence type="ECO:0000256" key="2">
    <source>
        <dbReference type="ARBA" id="ARBA00005466"/>
    </source>
</evidence>
<sequence length="500" mass="54950">MPEPTRIAAGDPRYEDFVVRGDNARFAPRPDSFVLVRSTEEVVRAVDDAVRAGQRIAVRSGGHCYEDFVADPAVRVVIDMAAMDRVCFDEERQAFAVEPAARLLDLYRALYLGWGVTVPGGSSELVAIGGHLLGGGYGPLSRRFGTCSDHLYAVEVVVVGADGRARAVVATSDPADPHHDLWWAHTGAGGGNFGVVTRYWLRSQGAEGGPSDLLPRPPASVLASSTIFPREGLTREALRALVGSHGRWHERNSSPDSRYAGLFSGLVLFAVAPQDDPGIGAILFNHLDDTGDDAEELLARAVTEMTEGIDAPRFDMPVERRPWLATMQKLARAQDGENGRHKIKSAYLRRGYTDAQIDTIYDHLWGDGHAFSTATISLQSYGCAANAVVPDATAVAQRDSVLRALYLTSWHDPSTDEANLDWTRRLYRDVYAATGGVPAPDERNDGCYINFPDVDMTDSRWNTSGVPWQYLYFKENHPRLQQIKKRWDPLAVFCHALSVQ</sequence>
<feature type="domain" description="FAD-binding PCMH-type" evidence="6">
    <location>
        <begin position="26"/>
        <end position="206"/>
    </location>
</feature>
<dbReference type="OrthoDB" id="545125at2"/>
<accession>A0A318NBA6</accession>
<evidence type="ECO:0000256" key="4">
    <source>
        <dbReference type="ARBA" id="ARBA00022827"/>
    </source>
</evidence>
<dbReference type="EMBL" id="PYBV01000048">
    <property type="protein sequence ID" value="PYC64838.1"/>
    <property type="molecule type" value="Genomic_DNA"/>
</dbReference>
<dbReference type="RefSeq" id="WP_110567672.1">
    <property type="nucleotide sequence ID" value="NZ_PYBV01000048.1"/>
</dbReference>
<evidence type="ECO:0000313" key="8">
    <source>
        <dbReference type="Proteomes" id="UP000248333"/>
    </source>
</evidence>
<dbReference type="PANTHER" id="PTHR42973">
    <property type="entry name" value="BINDING OXIDOREDUCTASE, PUTATIVE (AFU_ORTHOLOGUE AFUA_1G17690)-RELATED"/>
    <property type="match status" value="1"/>
</dbReference>
<evidence type="ECO:0000313" key="7">
    <source>
        <dbReference type="EMBL" id="PYC64838.1"/>
    </source>
</evidence>
<comment type="similarity">
    <text evidence="2">Belongs to the oxygen-dependent FAD-linked oxidoreductase family.</text>
</comment>
<dbReference type="SUPFAM" id="SSF56176">
    <property type="entry name" value="FAD-binding/transporter-associated domain-like"/>
    <property type="match status" value="1"/>
</dbReference>
<dbReference type="InterPro" id="IPR006094">
    <property type="entry name" value="Oxid_FAD_bind_N"/>
</dbReference>
<gene>
    <name evidence="7" type="ORF">C7C45_29775</name>
</gene>
<dbReference type="PROSITE" id="PS00862">
    <property type="entry name" value="OX2_COVAL_FAD"/>
    <property type="match status" value="1"/>
</dbReference>
<evidence type="ECO:0000259" key="6">
    <source>
        <dbReference type="PROSITE" id="PS51387"/>
    </source>
</evidence>
<dbReference type="Gene3D" id="3.30.465.10">
    <property type="match status" value="1"/>
</dbReference>
<comment type="cofactor">
    <cofactor evidence="1">
        <name>FAD</name>
        <dbReference type="ChEBI" id="CHEBI:57692"/>
    </cofactor>
</comment>
<dbReference type="PANTHER" id="PTHR42973:SF39">
    <property type="entry name" value="FAD-BINDING PCMH-TYPE DOMAIN-CONTAINING PROTEIN"/>
    <property type="match status" value="1"/>
</dbReference>
<dbReference type="AlphaFoldDB" id="A0A318NBA6"/>
<dbReference type="InterPro" id="IPR016169">
    <property type="entry name" value="FAD-bd_PCMH_sub2"/>
</dbReference>
<organism evidence="7 8">
    <name type="scientific">Micromonospora arborensis</name>
    <dbReference type="NCBI Taxonomy" id="2116518"/>
    <lineage>
        <taxon>Bacteria</taxon>
        <taxon>Bacillati</taxon>
        <taxon>Actinomycetota</taxon>
        <taxon>Actinomycetes</taxon>
        <taxon>Micromonosporales</taxon>
        <taxon>Micromonosporaceae</taxon>
        <taxon>Micromonospora</taxon>
    </lineage>
</organism>
<keyword evidence="3" id="KW-0285">Flavoprotein</keyword>
<dbReference type="InterPro" id="IPR036318">
    <property type="entry name" value="FAD-bd_PCMH-like_sf"/>
</dbReference>
<dbReference type="InterPro" id="IPR006093">
    <property type="entry name" value="Oxy_OxRdtase_FAD_BS"/>
</dbReference>
<dbReference type="Pfam" id="PF08031">
    <property type="entry name" value="BBE"/>
    <property type="match status" value="1"/>
</dbReference>
<keyword evidence="4" id="KW-0274">FAD</keyword>
<keyword evidence="8" id="KW-1185">Reference proteome</keyword>
<evidence type="ECO:0000256" key="5">
    <source>
        <dbReference type="ARBA" id="ARBA00023002"/>
    </source>
</evidence>
<dbReference type="PROSITE" id="PS51387">
    <property type="entry name" value="FAD_PCMH"/>
    <property type="match status" value="1"/>
</dbReference>
<dbReference type="GO" id="GO:0071949">
    <property type="term" value="F:FAD binding"/>
    <property type="evidence" value="ECO:0007669"/>
    <property type="project" value="InterPro"/>
</dbReference>
<dbReference type="GO" id="GO:0016491">
    <property type="term" value="F:oxidoreductase activity"/>
    <property type="evidence" value="ECO:0007669"/>
    <property type="project" value="UniProtKB-KW"/>
</dbReference>
<dbReference type="InterPro" id="IPR012951">
    <property type="entry name" value="BBE"/>
</dbReference>
<dbReference type="InterPro" id="IPR050416">
    <property type="entry name" value="FAD-linked_Oxidoreductase"/>
</dbReference>